<proteinExistence type="predicted"/>
<gene>
    <name evidence="1" type="ORF">OPT61_g475</name>
</gene>
<accession>A0ACC2IU09</accession>
<sequence length="564" mass="63070">MQSFGYEIMRPSPLMPQSHYEATLTFEFKTGSVWTEREVSVGVERGDIGGSVHNMPRDYSDSESDSGSSVGSIVEERSEADETAFKCLFCDQQFARVPEMSSHCTLEHGFDLNATVKNLGSKADEIDIIKLVNCLRSEAQKGTDPKSIKITIEDLSDKYLQPVLEDDALLFELGDLMQDIETKAVDYEEFEAKLQKDMPEDFSRLQVTSDRDEDYFESYKGNGIHREMIEDSVRTEGYRDFIEKNLEVFKDKVVLDVGCGTGILSLFCARAGAKKVFAVDNSQIAVRAKENVEKNGYADRIQVIQGRIEDFNTQRHIGKEKVDIIISEWMGYGLLFEGMLDSVLRARDMYLKEDGLLVPSHCNIRLAPISDAAWIDDATGAKFWKNVYGFDFSSMIPGGLLNHREIGVFDVPPTALCGSANAHLLEMKTASIGDLSFKIPLRMTLDRDVDSIQAIAIWFDTIFVHPGSTQDLKTIDDVDWQKNGIPGLGFSTGPANTPTHWHQAVLLLDDEVAQKQKFKKGEVLEGTLQYAKEKGDDRGITVTVEWKGKGEVGEVEGRVRLSMA</sequence>
<keyword evidence="2" id="KW-1185">Reference proteome</keyword>
<evidence type="ECO:0000313" key="2">
    <source>
        <dbReference type="Proteomes" id="UP001153331"/>
    </source>
</evidence>
<reference evidence="1" key="1">
    <citation type="submission" date="2022-11" db="EMBL/GenBank/DDBJ databases">
        <title>Genome Sequence of Boeremia exigua.</title>
        <authorList>
            <person name="Buettner E."/>
        </authorList>
    </citation>
    <scope>NUCLEOTIDE SEQUENCE</scope>
    <source>
        <strain evidence="1">CU02</strain>
    </source>
</reference>
<dbReference type="Proteomes" id="UP001153331">
    <property type="component" value="Unassembled WGS sequence"/>
</dbReference>
<protein>
    <submittedName>
        <fullName evidence="1">Uncharacterized protein</fullName>
    </submittedName>
</protein>
<organism evidence="1 2">
    <name type="scientific">Boeremia exigua</name>
    <dbReference type="NCBI Taxonomy" id="749465"/>
    <lineage>
        <taxon>Eukaryota</taxon>
        <taxon>Fungi</taxon>
        <taxon>Dikarya</taxon>
        <taxon>Ascomycota</taxon>
        <taxon>Pezizomycotina</taxon>
        <taxon>Dothideomycetes</taxon>
        <taxon>Pleosporomycetidae</taxon>
        <taxon>Pleosporales</taxon>
        <taxon>Pleosporineae</taxon>
        <taxon>Didymellaceae</taxon>
        <taxon>Boeremia</taxon>
    </lineage>
</organism>
<dbReference type="EMBL" id="JAPHNI010000015">
    <property type="protein sequence ID" value="KAJ8118572.1"/>
    <property type="molecule type" value="Genomic_DNA"/>
</dbReference>
<evidence type="ECO:0000313" key="1">
    <source>
        <dbReference type="EMBL" id="KAJ8118572.1"/>
    </source>
</evidence>
<comment type="caution">
    <text evidence="1">The sequence shown here is derived from an EMBL/GenBank/DDBJ whole genome shotgun (WGS) entry which is preliminary data.</text>
</comment>
<name>A0ACC2IU09_9PLEO</name>